<keyword evidence="6 12" id="KW-0812">Transmembrane</keyword>
<evidence type="ECO:0000256" key="13">
    <source>
        <dbReference type="SAM" id="Phobius"/>
    </source>
</evidence>
<evidence type="ECO:0000256" key="2">
    <source>
        <dbReference type="ARBA" id="ARBA00011649"/>
    </source>
</evidence>
<comment type="subcellular location">
    <subcellularLocation>
        <location evidence="1">Membrane</location>
        <topology evidence="1">Multi-pass membrane protein</topology>
    </subcellularLocation>
</comment>
<dbReference type="Pfam" id="PF00032">
    <property type="entry name" value="Cytochrom_B_C"/>
    <property type="match status" value="1"/>
</dbReference>
<comment type="similarity">
    <text evidence="12">Belongs to the cytochrome b family.</text>
</comment>
<evidence type="ECO:0000313" key="16">
    <source>
        <dbReference type="EMBL" id="MFA9950596.1"/>
    </source>
</evidence>
<evidence type="ECO:0000256" key="12">
    <source>
        <dbReference type="RuleBase" id="RU003385"/>
    </source>
</evidence>
<keyword evidence="11 13" id="KW-0472">Membrane</keyword>
<dbReference type="InterPro" id="IPR005798">
    <property type="entry name" value="Cyt_b/b6_C"/>
</dbReference>
<accession>A0ABV4UGV8</accession>
<evidence type="ECO:0000256" key="6">
    <source>
        <dbReference type="ARBA" id="ARBA00022692"/>
    </source>
</evidence>
<dbReference type="InterPro" id="IPR027387">
    <property type="entry name" value="Cytb/b6-like_sf"/>
</dbReference>
<dbReference type="SUPFAM" id="SSF81648">
    <property type="entry name" value="a domain/subunit of cytochrome bc1 complex (Ubiquinol-cytochrome c reductase)"/>
    <property type="match status" value="1"/>
</dbReference>
<feature type="transmembrane region" description="Helical" evidence="13">
    <location>
        <begin position="115"/>
        <end position="139"/>
    </location>
</feature>
<evidence type="ECO:0000256" key="11">
    <source>
        <dbReference type="ARBA" id="ARBA00023136"/>
    </source>
</evidence>
<dbReference type="PANTHER" id="PTHR19271">
    <property type="entry name" value="CYTOCHROME B"/>
    <property type="match status" value="1"/>
</dbReference>
<keyword evidence="8 12" id="KW-0249">Electron transport</keyword>
<sequence>MINTQPDAPAERASMLRRFLARFPRPASTRSFWLFAAGAILLVMLAIEMISGLALAMFYVPTADQAWDSIIHIMRHVHHGELIRNVHGIGASLLFFACYLHMFRAMHYATYRRPYIKMWMISVTLYVLLIATAFLGYSLVGGQKSYWAATVITGFARAIPFIGADIQSFLIGGYAVGTPTFGRFFVLHFLIPLIITGMAVVHVRTVRRAFADAIKKEFTPQENQRLLLDYRITDEDTAKITLYLILFTWGVFFAPNYFSSADNFIKADPTVTPLIVTPEWYFLPLFSILRCFPDEVTGIVLMFGAIAIFYFLPWLDTSNSRFRHHSPWIKAGFFLWILNMVWLGWMGSKALVGPDFIDWLFGRSAEPGWIRPLSQLSTVLYFAWFVVVLPCRRWLEKQEPRQEKKREGQKP</sequence>
<protein>
    <recommendedName>
        <fullName evidence="12">Cytochrome b</fullName>
    </recommendedName>
</protein>
<dbReference type="Pfam" id="PF00033">
    <property type="entry name" value="Cytochrome_B"/>
    <property type="match status" value="1"/>
</dbReference>
<keyword evidence="9 13" id="KW-1133">Transmembrane helix</keyword>
<feature type="transmembrane region" description="Helical" evidence="13">
    <location>
        <begin position="378"/>
        <end position="395"/>
    </location>
</feature>
<dbReference type="PROSITE" id="PS51003">
    <property type="entry name" value="CYTB_CTER"/>
    <property type="match status" value="1"/>
</dbReference>
<evidence type="ECO:0000256" key="10">
    <source>
        <dbReference type="ARBA" id="ARBA00023004"/>
    </source>
</evidence>
<name>A0ABV4UGV8_9RHOO</name>
<comment type="caution">
    <text evidence="16">The sequence shown here is derived from an EMBL/GenBank/DDBJ whole genome shotgun (WGS) entry which is preliminary data.</text>
</comment>
<dbReference type="InterPro" id="IPR048259">
    <property type="entry name" value="Cytochrome_b_N_euk/bac"/>
</dbReference>
<dbReference type="RefSeq" id="WP_418891641.1">
    <property type="nucleotide sequence ID" value="NZ_JBEUWX010000002.1"/>
</dbReference>
<keyword evidence="4 12" id="KW-0349">Heme</keyword>
<dbReference type="EMBL" id="JBEUWX010000002">
    <property type="protein sequence ID" value="MFA9950596.1"/>
    <property type="molecule type" value="Genomic_DNA"/>
</dbReference>
<comment type="function">
    <text evidence="12">Component of the ubiquinol-cytochrome c reductase complex (complex III or cytochrome b-c1 complex), which is a respiratory chain that generates an electrochemical potential coupled to ATP synthesis.</text>
</comment>
<evidence type="ECO:0000256" key="8">
    <source>
        <dbReference type="ARBA" id="ARBA00022982"/>
    </source>
</evidence>
<keyword evidence="17" id="KW-1185">Reference proteome</keyword>
<reference evidence="17" key="1">
    <citation type="submission" date="2024-06" db="EMBL/GenBank/DDBJ databases">
        <title>Radixoralia hellwigii gen. nov., sp nov., isolated from a root canal in the human oral cavity.</title>
        <authorList>
            <person name="Bartsch S."/>
            <person name="Wittmer A."/>
            <person name="Schulz A.-K."/>
            <person name="Neumann-Schaal M."/>
            <person name="Wolf J."/>
            <person name="Gronow S."/>
            <person name="Tennert C."/>
            <person name="Haecker G."/>
            <person name="Cieplik F."/>
            <person name="Al-Ahmad A."/>
        </authorList>
    </citation>
    <scope>NUCLEOTIDE SEQUENCE [LARGE SCALE GENOMIC DNA]</scope>
    <source>
        <strain evidence="17">Wk13</strain>
    </source>
</reference>
<evidence type="ECO:0000313" key="17">
    <source>
        <dbReference type="Proteomes" id="UP001574673"/>
    </source>
</evidence>
<dbReference type="InterPro" id="IPR016174">
    <property type="entry name" value="Di-haem_cyt_TM"/>
</dbReference>
<evidence type="ECO:0000256" key="1">
    <source>
        <dbReference type="ARBA" id="ARBA00004141"/>
    </source>
</evidence>
<feature type="transmembrane region" description="Helical" evidence="13">
    <location>
        <begin position="327"/>
        <end position="345"/>
    </location>
</feature>
<evidence type="ECO:0000256" key="9">
    <source>
        <dbReference type="ARBA" id="ARBA00022989"/>
    </source>
</evidence>
<feature type="transmembrane region" description="Helical" evidence="13">
    <location>
        <begin position="184"/>
        <end position="206"/>
    </location>
</feature>
<feature type="domain" description="Cytochrome b/b6 N-terminal region profile" evidence="14">
    <location>
        <begin position="1"/>
        <end position="215"/>
    </location>
</feature>
<gene>
    <name evidence="16" type="ORF">ABCS64_09765</name>
</gene>
<dbReference type="PROSITE" id="PS51002">
    <property type="entry name" value="CYTB_NTER"/>
    <property type="match status" value="1"/>
</dbReference>
<keyword evidence="10" id="KW-0408">Iron</keyword>
<evidence type="ECO:0000256" key="7">
    <source>
        <dbReference type="ARBA" id="ARBA00022723"/>
    </source>
</evidence>
<feature type="transmembrane region" description="Helical" evidence="13">
    <location>
        <begin position="32"/>
        <end position="61"/>
    </location>
</feature>
<evidence type="ECO:0000256" key="3">
    <source>
        <dbReference type="ARBA" id="ARBA00022448"/>
    </source>
</evidence>
<feature type="transmembrane region" description="Helical" evidence="13">
    <location>
        <begin position="296"/>
        <end position="315"/>
    </location>
</feature>
<dbReference type="InterPro" id="IPR036150">
    <property type="entry name" value="Cyt_b/b6_C_sf"/>
</dbReference>
<dbReference type="SUPFAM" id="SSF81342">
    <property type="entry name" value="Transmembrane di-heme cytochromes"/>
    <property type="match status" value="1"/>
</dbReference>
<feature type="domain" description="Cytochrome b/b6 C-terminal region profile" evidence="15">
    <location>
        <begin position="218"/>
        <end position="403"/>
    </location>
</feature>
<comment type="cofactor">
    <cofactor evidence="12">
        <name>heme b</name>
        <dbReference type="ChEBI" id="CHEBI:60344"/>
    </cofactor>
    <text evidence="12">Binds 2 heme groups non-covalently.</text>
</comment>
<organism evidence="16 17">
    <name type="scientific">Dentiradicibacter hellwigii</name>
    <dbReference type="NCBI Taxonomy" id="3149053"/>
    <lineage>
        <taxon>Bacteria</taxon>
        <taxon>Pseudomonadati</taxon>
        <taxon>Pseudomonadota</taxon>
        <taxon>Betaproteobacteria</taxon>
        <taxon>Rhodocyclales</taxon>
        <taxon>Rhodocyclaceae</taxon>
        <taxon>Dentiradicibacter</taxon>
    </lineage>
</organism>
<evidence type="ECO:0000259" key="14">
    <source>
        <dbReference type="PROSITE" id="PS51002"/>
    </source>
</evidence>
<feature type="transmembrane region" description="Helical" evidence="13">
    <location>
        <begin position="82"/>
        <end position="103"/>
    </location>
</feature>
<keyword evidence="5 12" id="KW-0679">Respiratory chain</keyword>
<dbReference type="InterPro" id="IPR005797">
    <property type="entry name" value="Cyt_b/b6_N"/>
</dbReference>
<dbReference type="PANTHER" id="PTHR19271:SF16">
    <property type="entry name" value="CYTOCHROME B"/>
    <property type="match status" value="1"/>
</dbReference>
<dbReference type="Proteomes" id="UP001574673">
    <property type="component" value="Unassembled WGS sequence"/>
</dbReference>
<evidence type="ECO:0000256" key="4">
    <source>
        <dbReference type="ARBA" id="ARBA00022617"/>
    </source>
</evidence>
<feature type="transmembrane region" description="Helical" evidence="13">
    <location>
        <begin position="146"/>
        <end position="164"/>
    </location>
</feature>
<evidence type="ECO:0000259" key="15">
    <source>
        <dbReference type="PROSITE" id="PS51003"/>
    </source>
</evidence>
<dbReference type="Gene3D" id="1.20.810.10">
    <property type="entry name" value="Cytochrome Bc1 Complex, Chain C"/>
    <property type="match status" value="1"/>
</dbReference>
<keyword evidence="7" id="KW-0479">Metal-binding</keyword>
<keyword evidence="3 12" id="KW-0813">Transport</keyword>
<proteinExistence type="inferred from homology"/>
<evidence type="ECO:0000256" key="5">
    <source>
        <dbReference type="ARBA" id="ARBA00022660"/>
    </source>
</evidence>
<dbReference type="CDD" id="cd00284">
    <property type="entry name" value="Cytochrome_b_N"/>
    <property type="match status" value="1"/>
</dbReference>
<feature type="transmembrane region" description="Helical" evidence="13">
    <location>
        <begin position="240"/>
        <end position="258"/>
    </location>
</feature>
<comment type="subunit">
    <text evidence="2 12">The main subunits of complex b-c1 are: cytochrome b, cytochrome c1 and the Rieske protein.</text>
</comment>